<reference evidence="1" key="1">
    <citation type="submission" date="2020-05" db="UniProtKB">
        <authorList>
            <consortium name="EnsemblMetazoa"/>
        </authorList>
    </citation>
    <scope>IDENTIFICATION</scope>
    <source>
        <strain evidence="1">Jacobina</strain>
    </source>
</reference>
<evidence type="ECO:0000313" key="2">
    <source>
        <dbReference type="Proteomes" id="UP000092461"/>
    </source>
</evidence>
<dbReference type="AlphaFoldDB" id="A0A1B0CFM5"/>
<keyword evidence="2" id="KW-1185">Reference proteome</keyword>
<evidence type="ECO:0000313" key="1">
    <source>
        <dbReference type="EnsemblMetazoa" id="LLOJ003146-PA"/>
    </source>
</evidence>
<organism evidence="1 2">
    <name type="scientific">Lutzomyia longipalpis</name>
    <name type="common">Sand fly</name>
    <dbReference type="NCBI Taxonomy" id="7200"/>
    <lineage>
        <taxon>Eukaryota</taxon>
        <taxon>Metazoa</taxon>
        <taxon>Ecdysozoa</taxon>
        <taxon>Arthropoda</taxon>
        <taxon>Hexapoda</taxon>
        <taxon>Insecta</taxon>
        <taxon>Pterygota</taxon>
        <taxon>Neoptera</taxon>
        <taxon>Endopterygota</taxon>
        <taxon>Diptera</taxon>
        <taxon>Nematocera</taxon>
        <taxon>Psychodoidea</taxon>
        <taxon>Psychodidae</taxon>
        <taxon>Lutzomyia</taxon>
        <taxon>Lutzomyia</taxon>
    </lineage>
</organism>
<protein>
    <submittedName>
        <fullName evidence="1">Uncharacterized protein</fullName>
    </submittedName>
</protein>
<name>A0A1B0CFM5_LUTLO</name>
<sequence length="95" mass="10799">MQTLVRLWSYSGFRMCIFKSRIWIHGDVFVVPHSVFTVDFGNKTTVDILCTHCGVTAGNTPTVQLQWTHSTPWSTCGLHSPLYWKENDVKTVIVA</sequence>
<accession>A0A1B0CFM5</accession>
<dbReference type="EnsemblMetazoa" id="LLOJ003146-RA">
    <property type="protein sequence ID" value="LLOJ003146-PA"/>
    <property type="gene ID" value="LLOJ003146"/>
</dbReference>
<dbReference type="Proteomes" id="UP000092461">
    <property type="component" value="Unassembled WGS sequence"/>
</dbReference>
<dbReference type="VEuPathDB" id="VectorBase:LLOJ003146"/>
<proteinExistence type="predicted"/>
<dbReference type="EMBL" id="AJWK01010182">
    <property type="status" value="NOT_ANNOTATED_CDS"/>
    <property type="molecule type" value="Genomic_DNA"/>
</dbReference>